<feature type="transmembrane region" description="Helical" evidence="1">
    <location>
        <begin position="281"/>
        <end position="301"/>
    </location>
</feature>
<feature type="transmembrane region" description="Helical" evidence="1">
    <location>
        <begin position="204"/>
        <end position="223"/>
    </location>
</feature>
<dbReference type="Pfam" id="PF13593">
    <property type="entry name" value="SBF_like"/>
    <property type="match status" value="1"/>
</dbReference>
<comment type="caution">
    <text evidence="2">The sequence shown here is derived from an EMBL/GenBank/DDBJ whole genome shotgun (WGS) entry which is preliminary data.</text>
</comment>
<keyword evidence="1" id="KW-0812">Transmembrane</keyword>
<dbReference type="Gene3D" id="1.20.1530.20">
    <property type="match status" value="1"/>
</dbReference>
<keyword evidence="1" id="KW-1133">Transmembrane helix</keyword>
<keyword evidence="3" id="KW-1185">Reference proteome</keyword>
<protein>
    <submittedName>
        <fullName evidence="2">Sodium/bile acid cotransporter 7</fullName>
    </submittedName>
</protein>
<name>A0A840RHZ5_9NEIS</name>
<dbReference type="GO" id="GO:0005886">
    <property type="term" value="C:plasma membrane"/>
    <property type="evidence" value="ECO:0007669"/>
    <property type="project" value="TreeGrafter"/>
</dbReference>
<dbReference type="PANTHER" id="PTHR18640:SF5">
    <property type="entry name" value="SODIUM_BILE ACID COTRANSPORTER 7"/>
    <property type="match status" value="1"/>
</dbReference>
<feature type="transmembrane region" description="Helical" evidence="1">
    <location>
        <begin position="99"/>
        <end position="119"/>
    </location>
</feature>
<organism evidence="2 3">
    <name type="scientific">Silvimonas terrae</name>
    <dbReference type="NCBI Taxonomy" id="300266"/>
    <lineage>
        <taxon>Bacteria</taxon>
        <taxon>Pseudomonadati</taxon>
        <taxon>Pseudomonadota</taxon>
        <taxon>Betaproteobacteria</taxon>
        <taxon>Neisseriales</taxon>
        <taxon>Chitinibacteraceae</taxon>
        <taxon>Silvimonas</taxon>
    </lineage>
</organism>
<dbReference type="Proteomes" id="UP000543030">
    <property type="component" value="Unassembled WGS sequence"/>
</dbReference>
<feature type="transmembrane region" description="Helical" evidence="1">
    <location>
        <begin position="229"/>
        <end position="251"/>
    </location>
</feature>
<evidence type="ECO:0000256" key="1">
    <source>
        <dbReference type="SAM" id="Phobius"/>
    </source>
</evidence>
<feature type="transmembrane region" description="Helical" evidence="1">
    <location>
        <begin position="34"/>
        <end position="54"/>
    </location>
</feature>
<gene>
    <name evidence="2" type="ORF">HNQ50_002875</name>
</gene>
<keyword evidence="1" id="KW-0472">Membrane</keyword>
<dbReference type="RefSeq" id="WP_184101806.1">
    <property type="nucleotide sequence ID" value="NZ_JACHHN010000005.1"/>
</dbReference>
<sequence>MKRPRFLPDNFTLALIATVTLASFLPVQGHTAVAFGWVTNFAIGLLFFLHGAKLSREAVVAGATHWRLHGVVMLSTFVMFPLIGVALKPLLSPLVTPDLYLGILFLCALPSTVQSSIAFTSMARGNVPAAICSASASNLFGIFLTPVIVGLMISGTGKAGFSFDSVLSIIEQLLVPFVAGQIARKWIGTWVDKHKAVLKYVDQGSILLVVYAAFSEAVVQGLWHNTPLSALAAIVVINIALLAVVLFLTTWGSRTLGFNKEDEITIVFCGSKKSLASGVPIANVLFAGHAVGAIVLPLMLFHQIQLMTCAVLAQRYARRKEDRAARHGTTPVPAPAAK</sequence>
<reference evidence="2 3" key="1">
    <citation type="submission" date="2020-08" db="EMBL/GenBank/DDBJ databases">
        <title>Genomic Encyclopedia of Type Strains, Phase IV (KMG-IV): sequencing the most valuable type-strain genomes for metagenomic binning, comparative biology and taxonomic classification.</title>
        <authorList>
            <person name="Goeker M."/>
        </authorList>
    </citation>
    <scope>NUCLEOTIDE SEQUENCE [LARGE SCALE GENOMIC DNA]</scope>
    <source>
        <strain evidence="2 3">DSM 18233</strain>
    </source>
</reference>
<accession>A0A840RHZ5</accession>
<feature type="transmembrane region" description="Helical" evidence="1">
    <location>
        <begin position="131"/>
        <end position="153"/>
    </location>
</feature>
<dbReference type="EMBL" id="JACHHN010000005">
    <property type="protein sequence ID" value="MBB5192138.1"/>
    <property type="molecule type" value="Genomic_DNA"/>
</dbReference>
<dbReference type="InterPro" id="IPR038770">
    <property type="entry name" value="Na+/solute_symporter_sf"/>
</dbReference>
<dbReference type="PIRSF" id="PIRSF026166">
    <property type="entry name" value="UCP026166"/>
    <property type="match status" value="1"/>
</dbReference>
<feature type="transmembrane region" description="Helical" evidence="1">
    <location>
        <begin position="66"/>
        <end position="87"/>
    </location>
</feature>
<proteinExistence type="predicted"/>
<evidence type="ECO:0000313" key="3">
    <source>
        <dbReference type="Proteomes" id="UP000543030"/>
    </source>
</evidence>
<evidence type="ECO:0000313" key="2">
    <source>
        <dbReference type="EMBL" id="MBB5192138.1"/>
    </source>
</evidence>
<dbReference type="InterPro" id="IPR016833">
    <property type="entry name" value="Put_Na-Bile_cotransptr"/>
</dbReference>
<dbReference type="AlphaFoldDB" id="A0A840RHZ5"/>
<dbReference type="PANTHER" id="PTHR18640">
    <property type="entry name" value="SOLUTE CARRIER FAMILY 10 MEMBER 7"/>
    <property type="match status" value="1"/>
</dbReference>